<reference evidence="2" key="1">
    <citation type="submission" date="2022-07" db="EMBL/GenBank/DDBJ databases">
        <authorList>
            <person name="Macas J."/>
            <person name="Novak P."/>
            <person name="Neumann P."/>
        </authorList>
    </citation>
    <scope>NUCLEOTIDE SEQUENCE</scope>
</reference>
<protein>
    <submittedName>
        <fullName evidence="2">Uncharacterized protein</fullName>
    </submittedName>
</protein>
<comment type="caution">
    <text evidence="2">The sequence shown here is derived from an EMBL/GenBank/DDBJ whole genome shotgun (WGS) entry which is preliminary data.</text>
</comment>
<dbReference type="EMBL" id="CAMAPF010000109">
    <property type="protein sequence ID" value="CAH9101227.1"/>
    <property type="molecule type" value="Genomic_DNA"/>
</dbReference>
<evidence type="ECO:0000313" key="3">
    <source>
        <dbReference type="Proteomes" id="UP001152523"/>
    </source>
</evidence>
<proteinExistence type="predicted"/>
<dbReference type="PANTHER" id="PTHR35130:SF1">
    <property type="entry name" value="MEDIATOR OF RNA POLYMERASE II TRANSCRIPTION SUBUNIT 16"/>
    <property type="match status" value="1"/>
</dbReference>
<gene>
    <name evidence="2" type="ORF">CEPIT_LOCUS15568</name>
</gene>
<dbReference type="GO" id="GO:0016592">
    <property type="term" value="C:mediator complex"/>
    <property type="evidence" value="ECO:0007669"/>
    <property type="project" value="InterPro"/>
</dbReference>
<feature type="compositionally biased region" description="Basic and acidic residues" evidence="1">
    <location>
        <begin position="16"/>
        <end position="65"/>
    </location>
</feature>
<organism evidence="2 3">
    <name type="scientific">Cuscuta epithymum</name>
    <dbReference type="NCBI Taxonomy" id="186058"/>
    <lineage>
        <taxon>Eukaryota</taxon>
        <taxon>Viridiplantae</taxon>
        <taxon>Streptophyta</taxon>
        <taxon>Embryophyta</taxon>
        <taxon>Tracheophyta</taxon>
        <taxon>Spermatophyta</taxon>
        <taxon>Magnoliopsida</taxon>
        <taxon>eudicotyledons</taxon>
        <taxon>Gunneridae</taxon>
        <taxon>Pentapetalae</taxon>
        <taxon>asterids</taxon>
        <taxon>lamiids</taxon>
        <taxon>Solanales</taxon>
        <taxon>Convolvulaceae</taxon>
        <taxon>Cuscuteae</taxon>
        <taxon>Cuscuta</taxon>
        <taxon>Cuscuta subgen. Cuscuta</taxon>
    </lineage>
</organism>
<evidence type="ECO:0000256" key="1">
    <source>
        <dbReference type="SAM" id="MobiDB-lite"/>
    </source>
</evidence>
<accession>A0AAV0DJT3</accession>
<dbReference type="GO" id="GO:0006355">
    <property type="term" value="P:regulation of DNA-templated transcription"/>
    <property type="evidence" value="ECO:0007669"/>
    <property type="project" value="InterPro"/>
</dbReference>
<sequence>MEGRLEKLERELARRSANMKRELARWSADMEREYERHREEDRISNEKAKRDCEEIREMIRKELNHHFSGRSKTSKTSARNGSRDSRSSAGKLRTSSHRSKSRTVSVSSQDWSQTSSPSPSASSRAQESNSKFEVDVTSSQVTSQNSSLLASLGLQASYPAITVTTIWPRLNEHNQLSTQISSKVSELAQVSKQGVLLLTPNLEWKQADTSVLESNPDKDTNQQTGYSPEILVESKQLKPDIPGNWTYHHDPALGMNNSFTGADEESRSHIQIHTYDTPSVHRQISKGISKGLTKFEGFRFDGDTSSKNTQNVLGERMTGNWKKMGGYTTDGYAGMFLGSDLVYMASTSTLPILDPHVSSDGTKLAFGKLSELKDERRTDSEAQENHAHPCSGKSDAKIPLGVEFSHGSFVDRMEVVCKGKFAIQDRLEGILSSYTDAIDERNWASFPVPVIRRVQPELAGWEIFSQFTSKNSRTEPHIAFTILAALCGESATILRNNTLIWDADRYLRTTLEHYHQLATKLGSGSCHYMYVGSNRVAMSIDGFRLDSVTSMMCTQHVGYVTEFEADVNLRQIKDLFPGLFTDVLIVGEDVKGLPTVCILVQEEAVGFDYLFLMINAGKWIKIVKKKEEDGENGSTETSSVCSQLNEDIYITGSQHPDQELATYTQTKPALQAAHKETRKVTFDPFDLPSDVETLNQMVYHVHGGEIAVPFCVVGFMFCQIQASPRWIATILKWGLKVLLVASVFCTTSCFISVWHDTSKDCSLWKLVHGFPLGFPRKQVTVNSMPWEGEVAERVWWSLSMEVDWRDALGCTQNAAEDDIPSLDNIIAVMDAESRSSLETTLVDATKPNQPSVEKWAKQNNRAGVFDALCGRIDVNEVTSKIQVWELLVQQTVRYWEGRGTRMKLDGMAALTPHLEDKVVVKGGSDVRDLDLIC</sequence>
<dbReference type="InterPro" id="IPR017853">
    <property type="entry name" value="GH"/>
</dbReference>
<feature type="region of interest" description="Disordered" evidence="1">
    <location>
        <begin position="16"/>
        <end position="139"/>
    </location>
</feature>
<feature type="compositionally biased region" description="Low complexity" evidence="1">
    <location>
        <begin position="105"/>
        <end position="129"/>
    </location>
</feature>
<feature type="compositionally biased region" description="Basic and acidic residues" evidence="1">
    <location>
        <begin position="374"/>
        <end position="387"/>
    </location>
</feature>
<keyword evidence="3" id="KW-1185">Reference proteome</keyword>
<feature type="region of interest" description="Disordered" evidence="1">
    <location>
        <begin position="374"/>
        <end position="394"/>
    </location>
</feature>
<dbReference type="Proteomes" id="UP001152523">
    <property type="component" value="Unassembled WGS sequence"/>
</dbReference>
<dbReference type="AlphaFoldDB" id="A0AAV0DJT3"/>
<dbReference type="PANTHER" id="PTHR35130">
    <property type="entry name" value="MEDIATOR OF RNA POLYMERASE II TRANSCRIPTION SUBUNIT 16"/>
    <property type="match status" value="1"/>
</dbReference>
<name>A0AAV0DJT3_9ASTE</name>
<dbReference type="SUPFAM" id="SSF51445">
    <property type="entry name" value="(Trans)glycosidases"/>
    <property type="match status" value="1"/>
</dbReference>
<dbReference type="Gene3D" id="3.20.20.80">
    <property type="entry name" value="Glycosidases"/>
    <property type="match status" value="1"/>
</dbReference>
<dbReference type="InterPro" id="IPR038836">
    <property type="entry name" value="MED16"/>
</dbReference>
<evidence type="ECO:0000313" key="2">
    <source>
        <dbReference type="EMBL" id="CAH9101227.1"/>
    </source>
</evidence>